<evidence type="ECO:0000256" key="1">
    <source>
        <dbReference type="SAM" id="MobiDB-lite"/>
    </source>
</evidence>
<evidence type="ECO:0000313" key="3">
    <source>
        <dbReference type="EMBL" id="MBE5037797.1"/>
    </source>
</evidence>
<keyword evidence="4" id="KW-1185">Reference proteome</keyword>
<evidence type="ECO:0008006" key="5">
    <source>
        <dbReference type="Google" id="ProtNLM"/>
    </source>
</evidence>
<dbReference type="Proteomes" id="UP000768567">
    <property type="component" value="Unassembled WGS sequence"/>
</dbReference>
<name>A0ABR9R4G1_9FIRM</name>
<gene>
    <name evidence="3" type="ORF">INF35_08365</name>
</gene>
<dbReference type="EMBL" id="JADCKC010000002">
    <property type="protein sequence ID" value="MBE5037797.1"/>
    <property type="molecule type" value="Genomic_DNA"/>
</dbReference>
<feature type="signal peptide" evidence="2">
    <location>
        <begin position="1"/>
        <end position="17"/>
    </location>
</feature>
<organism evidence="3 4">
    <name type="scientific">Gemmiger gallinarum</name>
    <dbReference type="NCBI Taxonomy" id="2779354"/>
    <lineage>
        <taxon>Bacteria</taxon>
        <taxon>Bacillati</taxon>
        <taxon>Bacillota</taxon>
        <taxon>Clostridia</taxon>
        <taxon>Eubacteriales</taxon>
        <taxon>Gemmiger</taxon>
    </lineage>
</organism>
<accession>A0ABR9R4G1</accession>
<feature type="chain" id="PRO_5046226563" description="Lipoprotein" evidence="2">
    <location>
        <begin position="18"/>
        <end position="163"/>
    </location>
</feature>
<reference evidence="3 4" key="1">
    <citation type="submission" date="2020-10" db="EMBL/GenBank/DDBJ databases">
        <title>ChiBAC.</title>
        <authorList>
            <person name="Zenner C."/>
            <person name="Hitch T.C.A."/>
            <person name="Clavel T."/>
        </authorList>
    </citation>
    <scope>NUCLEOTIDE SEQUENCE [LARGE SCALE GENOMIC DNA]</scope>
    <source>
        <strain evidence="3 4">DSM 109015</strain>
    </source>
</reference>
<evidence type="ECO:0000256" key="2">
    <source>
        <dbReference type="SAM" id="SignalP"/>
    </source>
</evidence>
<protein>
    <recommendedName>
        <fullName evidence="5">Lipoprotein</fullName>
    </recommendedName>
</protein>
<evidence type="ECO:0000313" key="4">
    <source>
        <dbReference type="Proteomes" id="UP000768567"/>
    </source>
</evidence>
<keyword evidence="2" id="KW-0732">Signal</keyword>
<comment type="caution">
    <text evidence="3">The sequence shown here is derived from an EMBL/GenBank/DDBJ whole genome shotgun (WGS) entry which is preliminary data.</text>
</comment>
<dbReference type="PROSITE" id="PS51257">
    <property type="entry name" value="PROKAR_LIPOPROTEIN"/>
    <property type="match status" value="1"/>
</dbReference>
<sequence>MKHITHPAFAFVSAAMAACCLLAGRARTAAVRIVRAAKPAHSAAQSSALLDNAGRALDVLRRRMRQAARRALAASLLLLAAPGAALLACGDTELWTDIPLLPAGTRAVGGRTIRLPRPVRDERPDATPPPGTSAPSCPGDGPAAVTAVTILLCPGAVLPHLRI</sequence>
<proteinExistence type="predicted"/>
<feature type="region of interest" description="Disordered" evidence="1">
    <location>
        <begin position="115"/>
        <end position="139"/>
    </location>
</feature>
<dbReference type="RefSeq" id="WP_193501413.1">
    <property type="nucleotide sequence ID" value="NZ_JADCKC010000002.1"/>
</dbReference>